<evidence type="ECO:0000313" key="3">
    <source>
        <dbReference type="Proteomes" id="UP001354989"/>
    </source>
</evidence>
<keyword evidence="1" id="KW-0472">Membrane</keyword>
<dbReference type="Gene3D" id="3.40.50.2000">
    <property type="entry name" value="Glycogen Phosphorylase B"/>
    <property type="match status" value="1"/>
</dbReference>
<reference evidence="2 3" key="1">
    <citation type="submission" date="2021-12" db="EMBL/GenBank/DDBJ databases">
        <title>Genome sequencing of bacteria with rrn-lacking chromosome and rrn-plasmid.</title>
        <authorList>
            <person name="Anda M."/>
            <person name="Iwasaki W."/>
        </authorList>
    </citation>
    <scope>NUCLEOTIDE SEQUENCE [LARGE SCALE GENOMIC DNA]</scope>
    <source>
        <strain evidence="2 3">NBRC 101262</strain>
    </source>
</reference>
<sequence length="381" mass="45193">MLNNNCTKLAIIHFQPLEYYPPVCNLINTLGDSFSSVKVFSCSNVAQRDSFTPDRPANIFIHKFPFTKIGESRGFRLLKYIFFNLFTLLRLLFFRPNKLLYFESSSAWPAYVYLRFFNSKCQLFIHYHEYESPKDYLQMMTTVRFYHDLEKKWLYSNAKWISQTNADRIQFFHEDHPNLMKNQLRIMPNYPPKSWLYKSLSVKKRNIGSLKLIYVGSLSFQSTYLKEVCEWVENQGGRVLFDIFAYNVYTDVKDYLNEREKGYIRYFEKGIEYQDQPPLLSQYDVGLVLYKAHNQNFTYNAPNKLFEYLACDLDVWYPDVLKGPVPYQTVDTFPKVLPMNCEDMEAFDYGEAIDRTGLSYKPSTYFCEDVYAELLKEISES</sequence>
<keyword evidence="1" id="KW-1133">Transmembrane helix</keyword>
<gene>
    <name evidence="2" type="ORF">PEPS_08900</name>
</gene>
<dbReference type="Proteomes" id="UP001354989">
    <property type="component" value="Chromosome"/>
</dbReference>
<keyword evidence="1" id="KW-0812">Transmembrane</keyword>
<organism evidence="2 3">
    <name type="scientific">Persicobacter psychrovividus</name>
    <dbReference type="NCBI Taxonomy" id="387638"/>
    <lineage>
        <taxon>Bacteria</taxon>
        <taxon>Pseudomonadati</taxon>
        <taxon>Bacteroidota</taxon>
        <taxon>Cytophagia</taxon>
        <taxon>Cytophagales</taxon>
        <taxon>Persicobacteraceae</taxon>
        <taxon>Persicobacter</taxon>
    </lineage>
</organism>
<feature type="transmembrane region" description="Helical" evidence="1">
    <location>
        <begin position="77"/>
        <end position="94"/>
    </location>
</feature>
<protein>
    <recommendedName>
        <fullName evidence="4">Glycosyltransferase</fullName>
    </recommendedName>
</protein>
<evidence type="ECO:0008006" key="4">
    <source>
        <dbReference type="Google" id="ProtNLM"/>
    </source>
</evidence>
<dbReference type="RefSeq" id="WP_338397768.1">
    <property type="nucleotide sequence ID" value="NZ_AP025292.1"/>
</dbReference>
<evidence type="ECO:0000256" key="1">
    <source>
        <dbReference type="SAM" id="Phobius"/>
    </source>
</evidence>
<keyword evidence="3" id="KW-1185">Reference proteome</keyword>
<accession>A0ABN6L621</accession>
<dbReference type="EMBL" id="AP025292">
    <property type="protein sequence ID" value="BDC98609.1"/>
    <property type="molecule type" value="Genomic_DNA"/>
</dbReference>
<name>A0ABN6L621_9BACT</name>
<evidence type="ECO:0000313" key="2">
    <source>
        <dbReference type="EMBL" id="BDC98609.1"/>
    </source>
</evidence>
<proteinExistence type="predicted"/>